<evidence type="ECO:0000313" key="3">
    <source>
        <dbReference type="Proteomes" id="UP000717585"/>
    </source>
</evidence>
<evidence type="ECO:0000313" key="2">
    <source>
        <dbReference type="EMBL" id="KAG9392289.1"/>
    </source>
</evidence>
<feature type="transmembrane region" description="Helical" evidence="1">
    <location>
        <begin position="17"/>
        <end position="38"/>
    </location>
</feature>
<evidence type="ECO:0000256" key="1">
    <source>
        <dbReference type="SAM" id="Phobius"/>
    </source>
</evidence>
<keyword evidence="1" id="KW-0812">Transmembrane</keyword>
<feature type="transmembrane region" description="Helical" evidence="1">
    <location>
        <begin position="72"/>
        <end position="99"/>
    </location>
</feature>
<dbReference type="EMBL" id="JAHDYR010000038">
    <property type="protein sequence ID" value="KAG9392289.1"/>
    <property type="molecule type" value="Genomic_DNA"/>
</dbReference>
<keyword evidence="3" id="KW-1185">Reference proteome</keyword>
<protein>
    <submittedName>
        <fullName evidence="2">Uncharacterized protein</fullName>
    </submittedName>
</protein>
<keyword evidence="1" id="KW-0472">Membrane</keyword>
<feature type="transmembrane region" description="Helical" evidence="1">
    <location>
        <begin position="111"/>
        <end position="132"/>
    </location>
</feature>
<dbReference type="Proteomes" id="UP000717585">
    <property type="component" value="Unassembled WGS sequence"/>
</dbReference>
<reference evidence="2" key="1">
    <citation type="submission" date="2021-05" db="EMBL/GenBank/DDBJ databases">
        <title>A free-living protist that lacks canonical eukaryotic 1 DNA replication and segregation systems.</title>
        <authorList>
            <person name="Salas-Leiva D.E."/>
            <person name="Tromer E.C."/>
            <person name="Curtis B.A."/>
            <person name="Jerlstrom-Hultqvist J."/>
            <person name="Kolisko M."/>
            <person name="Yi Z."/>
            <person name="Salas-Leiva J.S."/>
            <person name="Gallot-Lavallee L."/>
            <person name="Kops G.J.P.L."/>
            <person name="Archibald J.M."/>
            <person name="Simpson A.G.B."/>
            <person name="Roger A.J."/>
        </authorList>
    </citation>
    <scope>NUCLEOTIDE SEQUENCE</scope>
    <source>
        <strain evidence="2">BICM</strain>
    </source>
</reference>
<dbReference type="AlphaFoldDB" id="A0A8J6DYI3"/>
<organism evidence="2 3">
    <name type="scientific">Carpediemonas membranifera</name>
    <dbReference type="NCBI Taxonomy" id="201153"/>
    <lineage>
        <taxon>Eukaryota</taxon>
        <taxon>Metamonada</taxon>
        <taxon>Carpediemonas-like organisms</taxon>
        <taxon>Carpediemonas</taxon>
    </lineage>
</organism>
<name>A0A8J6DYI3_9EUKA</name>
<sequence>MRMEAVRSVLQKVGLRWFYAIFAVHIVLITVTFVLCSLQLSFAEGLAAIFVSINIIPFVLIAMPFYRNSSQLFSILAMVFYIFLGLCTLQSGLAAVALYAAQLPSLSSRRATLLGTCGVFISSALMSSIYLFNTGILLHAKAPESTKPQLFKQRMAKSASSINTTRKRRYPPGSMALEAVQLGQDMTETAATEMSSARAHPFAVFAAARPRDSPKLSS</sequence>
<keyword evidence="1" id="KW-1133">Transmembrane helix</keyword>
<proteinExistence type="predicted"/>
<accession>A0A8J6DYI3</accession>
<gene>
    <name evidence="2" type="ORF">J8273_5278</name>
</gene>
<feature type="transmembrane region" description="Helical" evidence="1">
    <location>
        <begin position="45"/>
        <end position="66"/>
    </location>
</feature>
<comment type="caution">
    <text evidence="2">The sequence shown here is derived from an EMBL/GenBank/DDBJ whole genome shotgun (WGS) entry which is preliminary data.</text>
</comment>